<proteinExistence type="predicted"/>
<accession>A0AA37SY66</accession>
<reference evidence="1" key="1">
    <citation type="journal article" date="2014" name="Int. J. Syst. Evol. Microbiol.">
        <title>Complete genome sequence of Corynebacterium casei LMG S-19264T (=DSM 44701T), isolated from a smear-ripened cheese.</title>
        <authorList>
            <consortium name="US DOE Joint Genome Institute (JGI-PGF)"/>
            <person name="Walter F."/>
            <person name="Albersmeier A."/>
            <person name="Kalinowski J."/>
            <person name="Ruckert C."/>
        </authorList>
    </citation>
    <scope>NUCLEOTIDE SEQUENCE</scope>
    <source>
        <strain evidence="1">NBRC 110023</strain>
    </source>
</reference>
<name>A0AA37SY66_9ALTE</name>
<organism evidence="1 2">
    <name type="scientific">Agaribacter marinus</name>
    <dbReference type="NCBI Taxonomy" id="1431249"/>
    <lineage>
        <taxon>Bacteria</taxon>
        <taxon>Pseudomonadati</taxon>
        <taxon>Pseudomonadota</taxon>
        <taxon>Gammaproteobacteria</taxon>
        <taxon>Alteromonadales</taxon>
        <taxon>Alteromonadaceae</taxon>
        <taxon>Agaribacter</taxon>
    </lineage>
</organism>
<evidence type="ECO:0000313" key="1">
    <source>
        <dbReference type="EMBL" id="GLR70464.1"/>
    </source>
</evidence>
<comment type="caution">
    <text evidence="1">The sequence shown here is derived from an EMBL/GenBank/DDBJ whole genome shotgun (WGS) entry which is preliminary data.</text>
</comment>
<dbReference type="EMBL" id="BSOT01000005">
    <property type="protein sequence ID" value="GLR70464.1"/>
    <property type="molecule type" value="Genomic_DNA"/>
</dbReference>
<keyword evidence="2" id="KW-1185">Reference proteome</keyword>
<dbReference type="Proteomes" id="UP001156601">
    <property type="component" value="Unassembled WGS sequence"/>
</dbReference>
<evidence type="ECO:0000313" key="2">
    <source>
        <dbReference type="Proteomes" id="UP001156601"/>
    </source>
</evidence>
<gene>
    <name evidence="1" type="ORF">GCM10007852_13720</name>
</gene>
<sequence>MLVLCNRNKENIRPKTYLPKTAQYAATKAKCIPEMENKCAVPVDCNNAQSCLLNLSRYPKDKAAIQGM</sequence>
<protein>
    <submittedName>
        <fullName evidence="1">Uncharacterized protein</fullName>
    </submittedName>
</protein>
<reference evidence="1" key="2">
    <citation type="submission" date="2023-01" db="EMBL/GenBank/DDBJ databases">
        <title>Draft genome sequence of Agaribacter marinus strain NBRC 110023.</title>
        <authorList>
            <person name="Sun Q."/>
            <person name="Mori K."/>
        </authorList>
    </citation>
    <scope>NUCLEOTIDE SEQUENCE</scope>
    <source>
        <strain evidence="1">NBRC 110023</strain>
    </source>
</reference>
<dbReference type="AlphaFoldDB" id="A0AA37SY66"/>